<protein>
    <submittedName>
        <fullName evidence="3">Lipoprotein</fullName>
    </submittedName>
</protein>
<gene>
    <name evidence="1" type="ORF">SCUD_LOCUS6231</name>
</gene>
<evidence type="ECO:0000313" key="1">
    <source>
        <dbReference type="EMBL" id="VDP02121.1"/>
    </source>
</evidence>
<accession>A0A183JU41</accession>
<sequence>MVVGGCQQKTLDPGLMLFDTRQQCVPVIFRELVLSNELDPVSPSFKVKDITTELSKIESVREHQLPQDYSYTFLMSAK</sequence>
<evidence type="ECO:0000313" key="2">
    <source>
        <dbReference type="Proteomes" id="UP000279833"/>
    </source>
</evidence>
<name>A0A183JU41_9TREM</name>
<reference evidence="3" key="1">
    <citation type="submission" date="2016-06" db="UniProtKB">
        <authorList>
            <consortium name="WormBaseParasite"/>
        </authorList>
    </citation>
    <scope>IDENTIFICATION</scope>
</reference>
<dbReference type="EMBL" id="UZAK01012862">
    <property type="protein sequence ID" value="VDP02121.1"/>
    <property type="molecule type" value="Genomic_DNA"/>
</dbReference>
<proteinExistence type="predicted"/>
<evidence type="ECO:0000313" key="3">
    <source>
        <dbReference type="WBParaSite" id="SCUD_0000623101-mRNA-1"/>
    </source>
</evidence>
<dbReference type="AlphaFoldDB" id="A0A183JU41"/>
<organism evidence="3">
    <name type="scientific">Schistosoma curassoni</name>
    <dbReference type="NCBI Taxonomy" id="6186"/>
    <lineage>
        <taxon>Eukaryota</taxon>
        <taxon>Metazoa</taxon>
        <taxon>Spiralia</taxon>
        <taxon>Lophotrochozoa</taxon>
        <taxon>Platyhelminthes</taxon>
        <taxon>Trematoda</taxon>
        <taxon>Digenea</taxon>
        <taxon>Strigeidida</taxon>
        <taxon>Schistosomatoidea</taxon>
        <taxon>Schistosomatidae</taxon>
        <taxon>Schistosoma</taxon>
    </lineage>
</organism>
<dbReference type="WBParaSite" id="SCUD_0000623101-mRNA-1">
    <property type="protein sequence ID" value="SCUD_0000623101-mRNA-1"/>
    <property type="gene ID" value="SCUD_0000623101"/>
</dbReference>
<reference evidence="1 2" key="2">
    <citation type="submission" date="2018-11" db="EMBL/GenBank/DDBJ databases">
        <authorList>
            <consortium name="Pathogen Informatics"/>
        </authorList>
    </citation>
    <scope>NUCLEOTIDE SEQUENCE [LARGE SCALE GENOMIC DNA]</scope>
    <source>
        <strain evidence="1">Dakar</strain>
        <strain evidence="2">Dakar, Senegal</strain>
    </source>
</reference>
<keyword evidence="2" id="KW-1185">Reference proteome</keyword>
<dbReference type="Proteomes" id="UP000279833">
    <property type="component" value="Unassembled WGS sequence"/>
</dbReference>